<dbReference type="Proteomes" id="UP000241769">
    <property type="component" value="Unassembled WGS sequence"/>
</dbReference>
<gene>
    <name evidence="1" type="ORF">PROFUN_10619</name>
</gene>
<accession>A0A2P6ND88</accession>
<reference evidence="1 2" key="1">
    <citation type="journal article" date="2018" name="Genome Biol. Evol.">
        <title>Multiple Roots of Fruiting Body Formation in Amoebozoa.</title>
        <authorList>
            <person name="Hillmann F."/>
            <person name="Forbes G."/>
            <person name="Novohradska S."/>
            <person name="Ferling I."/>
            <person name="Riege K."/>
            <person name="Groth M."/>
            <person name="Westermann M."/>
            <person name="Marz M."/>
            <person name="Spaller T."/>
            <person name="Winckler T."/>
            <person name="Schaap P."/>
            <person name="Glockner G."/>
        </authorList>
    </citation>
    <scope>NUCLEOTIDE SEQUENCE [LARGE SCALE GENOMIC DNA]</scope>
    <source>
        <strain evidence="1 2">Jena</strain>
    </source>
</reference>
<protein>
    <submittedName>
        <fullName evidence="1">Uncharacterized protein</fullName>
    </submittedName>
</protein>
<name>A0A2P6ND88_9EUKA</name>
<proteinExistence type="predicted"/>
<comment type="caution">
    <text evidence="1">The sequence shown here is derived from an EMBL/GenBank/DDBJ whole genome shotgun (WGS) entry which is preliminary data.</text>
</comment>
<sequence>MPKAWVVAAATCGSILLPVPLNLFGVVGGLATLAVKGAQWITREQAAEMGMTLEEYAEYSAEEAACRRRYMEAENARIDKIHQDACSK</sequence>
<keyword evidence="2" id="KW-1185">Reference proteome</keyword>
<dbReference type="AlphaFoldDB" id="A0A2P6ND88"/>
<dbReference type="EMBL" id="MDYQ01000114">
    <property type="protein sequence ID" value="PRP81911.1"/>
    <property type="molecule type" value="Genomic_DNA"/>
</dbReference>
<evidence type="ECO:0000313" key="1">
    <source>
        <dbReference type="EMBL" id="PRP81911.1"/>
    </source>
</evidence>
<evidence type="ECO:0000313" key="2">
    <source>
        <dbReference type="Proteomes" id="UP000241769"/>
    </source>
</evidence>
<dbReference type="InParanoid" id="A0A2P6ND88"/>
<organism evidence="1 2">
    <name type="scientific">Planoprotostelium fungivorum</name>
    <dbReference type="NCBI Taxonomy" id="1890364"/>
    <lineage>
        <taxon>Eukaryota</taxon>
        <taxon>Amoebozoa</taxon>
        <taxon>Evosea</taxon>
        <taxon>Variosea</taxon>
        <taxon>Cavosteliida</taxon>
        <taxon>Cavosteliaceae</taxon>
        <taxon>Planoprotostelium</taxon>
    </lineage>
</organism>